<dbReference type="EMBL" id="HBFM01034167">
    <property type="protein sequence ID" value="CAD8793219.1"/>
    <property type="molecule type" value="Transcribed_RNA"/>
</dbReference>
<evidence type="ECO:0000256" key="7">
    <source>
        <dbReference type="ARBA" id="ARBA00023274"/>
    </source>
</evidence>
<dbReference type="GO" id="GO:0030515">
    <property type="term" value="F:snoRNA binding"/>
    <property type="evidence" value="ECO:0007669"/>
    <property type="project" value="TreeGrafter"/>
</dbReference>
<dbReference type="GO" id="GO:0019843">
    <property type="term" value="F:rRNA binding"/>
    <property type="evidence" value="ECO:0007669"/>
    <property type="project" value="UniProtKB-KW"/>
</dbReference>
<organism evidence="13">
    <name type="scientific">Polytomella parva</name>
    <dbReference type="NCBI Taxonomy" id="51329"/>
    <lineage>
        <taxon>Eukaryota</taxon>
        <taxon>Viridiplantae</taxon>
        <taxon>Chlorophyta</taxon>
        <taxon>core chlorophytes</taxon>
        <taxon>Chlorophyceae</taxon>
        <taxon>CS clade</taxon>
        <taxon>Chlamydomonadales</taxon>
        <taxon>Chlamydomonadaceae</taxon>
        <taxon>Polytomella</taxon>
    </lineage>
</organism>
<feature type="domain" description="Small ribosomal subunit protein uS4 N-terminal" evidence="12">
    <location>
        <begin position="3"/>
        <end position="106"/>
    </location>
</feature>
<evidence type="ECO:0000256" key="4">
    <source>
        <dbReference type="ARBA" id="ARBA00022730"/>
    </source>
</evidence>
<gene>
    <name evidence="13" type="ORF">PPAR00522_LOCUS22257</name>
</gene>
<dbReference type="InterPro" id="IPR036986">
    <property type="entry name" value="S4_RNA-bd_sf"/>
</dbReference>
<dbReference type="FunFam" id="3.10.290.10:FF:000006">
    <property type="entry name" value="U3 small nucleolar ribonucleoprotein IMP3"/>
    <property type="match status" value="1"/>
</dbReference>
<reference evidence="13" key="1">
    <citation type="submission" date="2021-01" db="EMBL/GenBank/DDBJ databases">
        <authorList>
            <person name="Corre E."/>
            <person name="Pelletier E."/>
            <person name="Niang G."/>
            <person name="Scheremetjew M."/>
            <person name="Finn R."/>
            <person name="Kale V."/>
            <person name="Holt S."/>
            <person name="Cochrane G."/>
            <person name="Meng A."/>
            <person name="Brown T."/>
            <person name="Cohen L."/>
        </authorList>
    </citation>
    <scope>NUCLEOTIDE SEQUENCE</scope>
    <source>
        <strain evidence="13">SAG 63-3</strain>
    </source>
</reference>
<keyword evidence="3" id="KW-0690">Ribosome biogenesis</keyword>
<accession>A0A7S0VRX3</accession>
<dbReference type="CDD" id="cd00165">
    <property type="entry name" value="S4"/>
    <property type="match status" value="1"/>
</dbReference>
<proteinExistence type="inferred from homology"/>
<keyword evidence="4" id="KW-0699">rRNA-binding</keyword>
<dbReference type="GO" id="GO:0042274">
    <property type="term" value="P:ribosomal small subunit biogenesis"/>
    <property type="evidence" value="ECO:0007669"/>
    <property type="project" value="TreeGrafter"/>
</dbReference>
<comment type="subcellular location">
    <subcellularLocation>
        <location evidence="1">Nucleus</location>
        <location evidence="1">Nucleolus</location>
    </subcellularLocation>
</comment>
<dbReference type="Gene3D" id="3.10.290.10">
    <property type="entry name" value="RNA-binding S4 domain"/>
    <property type="match status" value="1"/>
</dbReference>
<keyword evidence="5 10" id="KW-0694">RNA-binding</keyword>
<dbReference type="GO" id="GO:0034457">
    <property type="term" value="C:Mpp10 complex"/>
    <property type="evidence" value="ECO:0007669"/>
    <property type="project" value="TreeGrafter"/>
</dbReference>
<dbReference type="Pfam" id="PF00163">
    <property type="entry name" value="Ribosomal_S4"/>
    <property type="match status" value="1"/>
</dbReference>
<dbReference type="InterPro" id="IPR001912">
    <property type="entry name" value="Ribosomal_uS4_N"/>
</dbReference>
<dbReference type="SMART" id="SM00363">
    <property type="entry name" value="S4"/>
    <property type="match status" value="1"/>
</dbReference>
<dbReference type="AlphaFoldDB" id="A0A7S0VRX3"/>
<evidence type="ECO:0000256" key="1">
    <source>
        <dbReference type="ARBA" id="ARBA00004604"/>
    </source>
</evidence>
<protein>
    <recommendedName>
        <fullName evidence="8">U3 small nucleolar ribonucleoprotein protein IMP3</fullName>
    </recommendedName>
    <alternativeName>
        <fullName evidence="9">U3 small nucleolar ribonucleoprotein protein imp3</fullName>
    </alternativeName>
</protein>
<dbReference type="SUPFAM" id="SSF55174">
    <property type="entry name" value="Alpha-L RNA-binding motif"/>
    <property type="match status" value="1"/>
</dbReference>
<evidence type="ECO:0000313" key="13">
    <source>
        <dbReference type="EMBL" id="CAD8793219.1"/>
    </source>
</evidence>
<name>A0A7S0VRX3_9CHLO</name>
<dbReference type="PANTHER" id="PTHR11831">
    <property type="entry name" value="30S 40S RIBOSOMAL PROTEIN"/>
    <property type="match status" value="1"/>
</dbReference>
<evidence type="ECO:0000259" key="12">
    <source>
        <dbReference type="SMART" id="SM01390"/>
    </source>
</evidence>
<evidence type="ECO:0000259" key="11">
    <source>
        <dbReference type="SMART" id="SM00363"/>
    </source>
</evidence>
<dbReference type="GO" id="GO:0006364">
    <property type="term" value="P:rRNA processing"/>
    <property type="evidence" value="ECO:0007669"/>
    <property type="project" value="TreeGrafter"/>
</dbReference>
<dbReference type="SMART" id="SM01390">
    <property type="entry name" value="Ribosomal_S4"/>
    <property type="match status" value="1"/>
</dbReference>
<feature type="domain" description="RNA-binding S4" evidence="11">
    <location>
        <begin position="107"/>
        <end position="174"/>
    </location>
</feature>
<dbReference type="PANTHER" id="PTHR11831:SF1">
    <property type="entry name" value="U3 SMALL NUCLEOLAR RIBONUCLEOPROTEIN PROTEIN IMP3"/>
    <property type="match status" value="1"/>
</dbReference>
<dbReference type="InterPro" id="IPR002942">
    <property type="entry name" value="S4_RNA-bd"/>
</dbReference>
<evidence type="ECO:0000256" key="9">
    <source>
        <dbReference type="ARBA" id="ARBA00072223"/>
    </source>
</evidence>
<dbReference type="Pfam" id="PF01479">
    <property type="entry name" value="S4"/>
    <property type="match status" value="1"/>
</dbReference>
<dbReference type="GO" id="GO:0032040">
    <property type="term" value="C:small-subunit processome"/>
    <property type="evidence" value="ECO:0007669"/>
    <property type="project" value="TreeGrafter"/>
</dbReference>
<sequence>MRQLKYHEKKLLKKVDFLNWKSDDSLREIQVMRRYHIQNRDDYKKYNKIAGYIQKLTSKLKQLDSTDPERIEMTDQLLTKLYNMGIITAKKSLVQCEKLAVSAFCRRRLSVVMVRLKMAETLKVACTLIEQGHIRVGPETVMDPAYHVTLNMEDFVTWVDNSKIKRKVLKYNDKLDDYDLLL</sequence>
<evidence type="ECO:0000256" key="3">
    <source>
        <dbReference type="ARBA" id="ARBA00022517"/>
    </source>
</evidence>
<dbReference type="InterPro" id="IPR022801">
    <property type="entry name" value="Ribosomal_uS4"/>
</dbReference>
<evidence type="ECO:0000256" key="2">
    <source>
        <dbReference type="ARBA" id="ARBA00007465"/>
    </source>
</evidence>
<evidence type="ECO:0000256" key="8">
    <source>
        <dbReference type="ARBA" id="ARBA00069727"/>
    </source>
</evidence>
<keyword evidence="6" id="KW-0539">Nucleus</keyword>
<evidence type="ECO:0000256" key="10">
    <source>
        <dbReference type="PROSITE-ProRule" id="PRU00182"/>
    </source>
</evidence>
<dbReference type="PROSITE" id="PS50889">
    <property type="entry name" value="S4"/>
    <property type="match status" value="1"/>
</dbReference>
<keyword evidence="7" id="KW-0687">Ribonucleoprotein</keyword>
<comment type="similarity">
    <text evidence="2">Belongs to the universal ribosomal protein uS4 family.</text>
</comment>
<evidence type="ECO:0000256" key="5">
    <source>
        <dbReference type="ARBA" id="ARBA00022884"/>
    </source>
</evidence>
<evidence type="ECO:0000256" key="6">
    <source>
        <dbReference type="ARBA" id="ARBA00023242"/>
    </source>
</evidence>